<feature type="domain" description="Alcohol dehydrogenase-like C-terminal" evidence="7">
    <location>
        <begin position="205"/>
        <end position="325"/>
    </location>
</feature>
<dbReference type="Gene3D" id="3.90.180.10">
    <property type="entry name" value="Medium-chain alcohol dehydrogenases, catalytic domain"/>
    <property type="match status" value="1"/>
</dbReference>
<dbReference type="SUPFAM" id="SSF50129">
    <property type="entry name" value="GroES-like"/>
    <property type="match status" value="1"/>
</dbReference>
<dbReference type="GeneID" id="25288771"/>
<dbReference type="EMBL" id="KN847475">
    <property type="protein sequence ID" value="KIX09620.1"/>
    <property type="molecule type" value="Genomic_DNA"/>
</dbReference>
<sequence>MATEYSAVVCYPPNPRPDWRVENVKITRSPKENELKVRMIASGICHTDVFVSSIPGGIIGTEYPKVLGHEGSGIVEEVGPGVTIAQVGDPVLLSYDYCKNCDLCKNEQQPYCLNFHPLNVMGDKNAFETSQGEAAEGKFFGQSSFAGMSIVSATSVVNVKDLVKSHEELKLLAPLGCGLMTGSGTVINAARAGPGDIVVVTGVGAVGSGAIMAAKISGCKEIVAVDRVASRLEIAKEVGATKVLDTSQPENMDLAEDLKKLVDNQRISIVVDTTGVIPVIQGCAQALGKRGKLLQIGVPKRGSELTLALTDFFGMSKTYECNFLGDTTGQIWVPKMLQWWREGKFPIEKIVKYFPIRDALQAYHGMDSGAAIKPILVWS</sequence>
<dbReference type="Pfam" id="PF00107">
    <property type="entry name" value="ADH_zinc_N"/>
    <property type="match status" value="1"/>
</dbReference>
<evidence type="ECO:0000256" key="2">
    <source>
        <dbReference type="ARBA" id="ARBA00008072"/>
    </source>
</evidence>
<evidence type="ECO:0008006" key="11">
    <source>
        <dbReference type="Google" id="ProtNLM"/>
    </source>
</evidence>
<dbReference type="InterPro" id="IPR013149">
    <property type="entry name" value="ADH-like_C"/>
</dbReference>
<dbReference type="Pfam" id="PF08240">
    <property type="entry name" value="ADH_N"/>
    <property type="match status" value="1"/>
</dbReference>
<evidence type="ECO:0000256" key="1">
    <source>
        <dbReference type="ARBA" id="ARBA00001947"/>
    </source>
</evidence>
<evidence type="ECO:0000259" key="7">
    <source>
        <dbReference type="Pfam" id="PF00107"/>
    </source>
</evidence>
<dbReference type="PANTHER" id="PTHR43350">
    <property type="entry name" value="NAD-DEPENDENT ALCOHOL DEHYDROGENASE"/>
    <property type="match status" value="1"/>
</dbReference>
<dbReference type="GO" id="GO:0016491">
    <property type="term" value="F:oxidoreductase activity"/>
    <property type="evidence" value="ECO:0007669"/>
    <property type="project" value="UniProtKB-KW"/>
</dbReference>
<keyword evidence="5" id="KW-0560">Oxidoreductase</keyword>
<comment type="similarity">
    <text evidence="2 6">Belongs to the zinc-containing alcohol dehydrogenase family.</text>
</comment>
<keyword evidence="3 6" id="KW-0479">Metal-binding</keyword>
<dbReference type="InterPro" id="IPR011032">
    <property type="entry name" value="GroES-like_sf"/>
</dbReference>
<comment type="cofactor">
    <cofactor evidence="1 6">
        <name>Zn(2+)</name>
        <dbReference type="ChEBI" id="CHEBI:29105"/>
    </cofactor>
</comment>
<dbReference type="HOGENOM" id="CLU_026673_14_1_1"/>
<proteinExistence type="inferred from homology"/>
<reference evidence="9 10" key="1">
    <citation type="submission" date="2015-01" db="EMBL/GenBank/DDBJ databases">
        <title>The Genome Sequence of Rhinocladiella mackenzie CBS 650.93.</title>
        <authorList>
            <consortium name="The Broad Institute Genomics Platform"/>
            <person name="Cuomo C."/>
            <person name="de Hoog S."/>
            <person name="Gorbushina A."/>
            <person name="Stielow B."/>
            <person name="Teixiera M."/>
            <person name="Abouelleil A."/>
            <person name="Chapman S.B."/>
            <person name="Priest M."/>
            <person name="Young S.K."/>
            <person name="Wortman J."/>
            <person name="Nusbaum C."/>
            <person name="Birren B."/>
        </authorList>
    </citation>
    <scope>NUCLEOTIDE SEQUENCE [LARGE SCALE GENOMIC DNA]</scope>
    <source>
        <strain evidence="9 10">CBS 650.93</strain>
    </source>
</reference>
<dbReference type="VEuPathDB" id="FungiDB:Z518_00700"/>
<dbReference type="AlphaFoldDB" id="A0A0D2JJL0"/>
<evidence type="ECO:0000313" key="9">
    <source>
        <dbReference type="EMBL" id="KIX09620.1"/>
    </source>
</evidence>
<evidence type="ECO:0000313" key="10">
    <source>
        <dbReference type="Proteomes" id="UP000053617"/>
    </source>
</evidence>
<dbReference type="Gene3D" id="3.40.50.720">
    <property type="entry name" value="NAD(P)-binding Rossmann-like Domain"/>
    <property type="match status" value="1"/>
</dbReference>
<evidence type="ECO:0000256" key="4">
    <source>
        <dbReference type="ARBA" id="ARBA00022833"/>
    </source>
</evidence>
<dbReference type="OrthoDB" id="1560166at2759"/>
<name>A0A0D2JJL0_9EURO</name>
<organism evidence="9 10">
    <name type="scientific">Rhinocladiella mackenziei CBS 650.93</name>
    <dbReference type="NCBI Taxonomy" id="1442369"/>
    <lineage>
        <taxon>Eukaryota</taxon>
        <taxon>Fungi</taxon>
        <taxon>Dikarya</taxon>
        <taxon>Ascomycota</taxon>
        <taxon>Pezizomycotina</taxon>
        <taxon>Eurotiomycetes</taxon>
        <taxon>Chaetothyriomycetidae</taxon>
        <taxon>Chaetothyriales</taxon>
        <taxon>Herpotrichiellaceae</taxon>
        <taxon>Rhinocladiella</taxon>
    </lineage>
</organism>
<dbReference type="InterPro" id="IPR002328">
    <property type="entry name" value="ADH_Zn_CS"/>
</dbReference>
<gene>
    <name evidence="9" type="ORF">Z518_00700</name>
</gene>
<feature type="domain" description="Alcohol dehydrogenase-like N-terminal" evidence="8">
    <location>
        <begin position="32"/>
        <end position="159"/>
    </location>
</feature>
<evidence type="ECO:0000256" key="6">
    <source>
        <dbReference type="RuleBase" id="RU361277"/>
    </source>
</evidence>
<keyword evidence="10" id="KW-1185">Reference proteome</keyword>
<accession>A0A0D2JJL0</accession>
<dbReference type="GO" id="GO:0008270">
    <property type="term" value="F:zinc ion binding"/>
    <property type="evidence" value="ECO:0007669"/>
    <property type="project" value="InterPro"/>
</dbReference>
<dbReference type="InterPro" id="IPR036291">
    <property type="entry name" value="NAD(P)-bd_dom_sf"/>
</dbReference>
<dbReference type="RefSeq" id="XP_013276756.1">
    <property type="nucleotide sequence ID" value="XM_013421302.1"/>
</dbReference>
<evidence type="ECO:0000256" key="5">
    <source>
        <dbReference type="ARBA" id="ARBA00023002"/>
    </source>
</evidence>
<evidence type="ECO:0000256" key="3">
    <source>
        <dbReference type="ARBA" id="ARBA00022723"/>
    </source>
</evidence>
<keyword evidence="4 6" id="KW-0862">Zinc</keyword>
<dbReference type="STRING" id="1442369.A0A0D2JJL0"/>
<dbReference type="InterPro" id="IPR013154">
    <property type="entry name" value="ADH-like_N"/>
</dbReference>
<dbReference type="SUPFAM" id="SSF51735">
    <property type="entry name" value="NAD(P)-binding Rossmann-fold domains"/>
    <property type="match status" value="1"/>
</dbReference>
<dbReference type="Proteomes" id="UP000053617">
    <property type="component" value="Unassembled WGS sequence"/>
</dbReference>
<dbReference type="PANTHER" id="PTHR43350:SF2">
    <property type="entry name" value="GROES-LIKE ZINC-BINDING ALCOHOL DEHYDROGENASE FAMILY PROTEIN"/>
    <property type="match status" value="1"/>
</dbReference>
<protein>
    <recommendedName>
        <fullName evidence="11">Enoyl reductase (ER) domain-containing protein</fullName>
    </recommendedName>
</protein>
<evidence type="ECO:0000259" key="8">
    <source>
        <dbReference type="Pfam" id="PF08240"/>
    </source>
</evidence>
<dbReference type="PROSITE" id="PS00059">
    <property type="entry name" value="ADH_ZINC"/>
    <property type="match status" value="1"/>
</dbReference>